<dbReference type="WBParaSite" id="Hba_16786">
    <property type="protein sequence ID" value="Hba_16786"/>
    <property type="gene ID" value="Hba_16786"/>
</dbReference>
<proteinExistence type="predicted"/>
<evidence type="ECO:0000313" key="3">
    <source>
        <dbReference type="WBParaSite" id="Hba_16786"/>
    </source>
</evidence>
<sequence length="76" mass="8821">MEHHWANNNARDTAIACHHRRKGKAHTAKKPTKKHPEDIYIHMYIYNGAAWACGRELSMSNRYAPAMDRHYSSSDI</sequence>
<keyword evidence="2" id="KW-1185">Reference proteome</keyword>
<protein>
    <submittedName>
        <fullName evidence="3">Uncharacterized protein</fullName>
    </submittedName>
</protein>
<accession>A0A1I7XGZ8</accession>
<name>A0A1I7XGZ8_HETBA</name>
<feature type="compositionally biased region" description="Basic residues" evidence="1">
    <location>
        <begin position="17"/>
        <end position="33"/>
    </location>
</feature>
<organism evidence="2 3">
    <name type="scientific">Heterorhabditis bacteriophora</name>
    <name type="common">Entomopathogenic nematode worm</name>
    <dbReference type="NCBI Taxonomy" id="37862"/>
    <lineage>
        <taxon>Eukaryota</taxon>
        <taxon>Metazoa</taxon>
        <taxon>Ecdysozoa</taxon>
        <taxon>Nematoda</taxon>
        <taxon>Chromadorea</taxon>
        <taxon>Rhabditida</taxon>
        <taxon>Rhabditina</taxon>
        <taxon>Rhabditomorpha</taxon>
        <taxon>Strongyloidea</taxon>
        <taxon>Heterorhabditidae</taxon>
        <taxon>Heterorhabditis</taxon>
    </lineage>
</organism>
<evidence type="ECO:0000256" key="1">
    <source>
        <dbReference type="SAM" id="MobiDB-lite"/>
    </source>
</evidence>
<dbReference type="AlphaFoldDB" id="A0A1I7XGZ8"/>
<feature type="region of interest" description="Disordered" evidence="1">
    <location>
        <begin position="1"/>
        <end position="33"/>
    </location>
</feature>
<reference evidence="3" key="1">
    <citation type="submission" date="2016-11" db="UniProtKB">
        <authorList>
            <consortium name="WormBaseParasite"/>
        </authorList>
    </citation>
    <scope>IDENTIFICATION</scope>
</reference>
<feature type="compositionally biased region" description="Polar residues" evidence="1">
    <location>
        <begin position="1"/>
        <end position="11"/>
    </location>
</feature>
<dbReference type="Proteomes" id="UP000095283">
    <property type="component" value="Unplaced"/>
</dbReference>
<evidence type="ECO:0000313" key="2">
    <source>
        <dbReference type="Proteomes" id="UP000095283"/>
    </source>
</evidence>